<dbReference type="Pfam" id="PF00004">
    <property type="entry name" value="AAA"/>
    <property type="match status" value="1"/>
</dbReference>
<evidence type="ECO:0000256" key="3">
    <source>
        <dbReference type="ARBA" id="ARBA00022801"/>
    </source>
</evidence>
<dbReference type="Pfam" id="PF05362">
    <property type="entry name" value="Lon_C"/>
    <property type="match status" value="1"/>
</dbReference>
<evidence type="ECO:0000259" key="6">
    <source>
        <dbReference type="PROSITE" id="PS51786"/>
    </source>
</evidence>
<protein>
    <recommendedName>
        <fullName evidence="6">Lon proteolytic domain-containing protein</fullName>
    </recommendedName>
</protein>
<name>A0A6C0J3X1_9ZZZZ</name>
<dbReference type="InterPro" id="IPR014721">
    <property type="entry name" value="Ribsml_uS5_D2-typ_fold_subgr"/>
</dbReference>
<dbReference type="GO" id="GO:0004176">
    <property type="term" value="F:ATP-dependent peptidase activity"/>
    <property type="evidence" value="ECO:0007669"/>
    <property type="project" value="InterPro"/>
</dbReference>
<dbReference type="EMBL" id="MN740326">
    <property type="protein sequence ID" value="QHU00332.1"/>
    <property type="molecule type" value="Genomic_DNA"/>
</dbReference>
<dbReference type="PANTHER" id="PTHR10046">
    <property type="entry name" value="ATP DEPENDENT LON PROTEASE FAMILY MEMBER"/>
    <property type="match status" value="1"/>
</dbReference>
<dbReference type="InterPro" id="IPR027417">
    <property type="entry name" value="P-loop_NTPase"/>
</dbReference>
<dbReference type="GO" id="GO:0006508">
    <property type="term" value="P:proteolysis"/>
    <property type="evidence" value="ECO:0007669"/>
    <property type="project" value="UniProtKB-KW"/>
</dbReference>
<dbReference type="InterPro" id="IPR008269">
    <property type="entry name" value="Lon_proteolytic"/>
</dbReference>
<accession>A0A6C0J3X1</accession>
<dbReference type="PRINTS" id="PR00830">
    <property type="entry name" value="ENDOLAPTASE"/>
</dbReference>
<dbReference type="GO" id="GO:0004252">
    <property type="term" value="F:serine-type endopeptidase activity"/>
    <property type="evidence" value="ECO:0007669"/>
    <property type="project" value="InterPro"/>
</dbReference>
<dbReference type="InterPro" id="IPR020568">
    <property type="entry name" value="Ribosomal_Su5_D2-typ_SF"/>
</dbReference>
<dbReference type="Gene3D" id="1.10.8.60">
    <property type="match status" value="1"/>
</dbReference>
<keyword evidence="3" id="KW-0378">Hydrolase</keyword>
<keyword evidence="1" id="KW-0645">Protease</keyword>
<evidence type="ECO:0000313" key="7">
    <source>
        <dbReference type="EMBL" id="QHU00332.1"/>
    </source>
</evidence>
<keyword evidence="5" id="KW-0067">ATP-binding</keyword>
<proteinExistence type="predicted"/>
<dbReference type="Gene3D" id="3.30.230.10">
    <property type="match status" value="1"/>
</dbReference>
<evidence type="ECO:0000256" key="1">
    <source>
        <dbReference type="ARBA" id="ARBA00022670"/>
    </source>
</evidence>
<dbReference type="InterPro" id="IPR008268">
    <property type="entry name" value="Peptidase_S16_AS"/>
</dbReference>
<keyword evidence="2" id="KW-0547">Nucleotide-binding</keyword>
<dbReference type="PROSITE" id="PS51786">
    <property type="entry name" value="LON_PROTEOLYTIC"/>
    <property type="match status" value="1"/>
</dbReference>
<evidence type="ECO:0000256" key="5">
    <source>
        <dbReference type="ARBA" id="ARBA00022840"/>
    </source>
</evidence>
<dbReference type="GO" id="GO:0005524">
    <property type="term" value="F:ATP binding"/>
    <property type="evidence" value="ECO:0007669"/>
    <property type="project" value="UniProtKB-KW"/>
</dbReference>
<dbReference type="SUPFAM" id="SSF54211">
    <property type="entry name" value="Ribosomal protein S5 domain 2-like"/>
    <property type="match status" value="1"/>
</dbReference>
<sequence>MINKKNIKDLILIQSRYRSIIEELKRLNKRSFFLKECLVLMSSNLTYLNNKKFYNNLDIDFNILFEELQTIKIKIDELPDKISFRILKDINLSDLSYQIYEINMLIIKYMNHICPSNLFICLDLLIGNERVANNISNNDLLKLDLLDIIFRPVSLWDSYFHKEEIEYIKTTQIKKTSKNILESLFENKSNNVSSIIIGEDSLPGFLKNLNEIVISEKKNKNEKKNHYNYIDVLTIFDNNIDKIKITTTHNIDSLFEENYGITVYFRINDRLIVVQGVINDDILDINKKNYLIIQKLNEIKKYINYEIITVPKGFKNKFIDTLSIKDILVNNPGQIGTLLKQKYNEYKQLKGKFLMALINEFLLASKNRKMNILIILLLGTETDNKLAYLLYDILKMKDKKDVSTDIYNSLHYKHKLYLNNSKELLEKEEKEILTISSSDISYERRINLLNANEDIKSKAIEKLKSLKNNFQGDSKAQSWLDGLLKIPFGINKENNIMNFKSDFIEKLGINVYSYNQINNYITNNEVDNKLIQEWTNYNNERKEYLINVRTKLDEAVHGHTEAKTQLERIFAQWINGESKGAILGLLGPPGTGKTSLVKNGLSKCLLDNNKTPRPFIFLPIGGSVNGSTLVGHNYTYVASTWGRIADSLMTSECMNPIIFIDEVDKISNTEQGKEIVSILTHLTDSTQNDNFEDKYFAGVPLDLSKALIVFSFNDISLIDPILRDRITTIEVKAYTIEEKVKIIQDYMLPEIVKDIGFSKDELIFTPEIIEFLINVYTNEAGVRKIKEKIVEIVRDINLKLIHTNEFLIPYKITKEYIEKLFENKPKMRIKKIGSKPEIGLVNGLYATTTGVGGLTIIQVMKYPSDKMLELSLTGQQGDVMKESCEYAKRIAYNLLSKEEQDQILKDTTDKKHFGIHIHTPEAATKKDGPSAGAAMTLAIYSVLTGKKVNNEVALTGEIDLCKNVTAIGGVYAKLSGAKKAGIKKALIPKENLEDLEILRKEGNSPEDKNFKVYTIETIEDVLKHCLV</sequence>
<dbReference type="PROSITE" id="PS01046">
    <property type="entry name" value="LON_SER"/>
    <property type="match status" value="1"/>
</dbReference>
<dbReference type="InterPro" id="IPR003959">
    <property type="entry name" value="ATPase_AAA_core"/>
</dbReference>
<evidence type="ECO:0000256" key="2">
    <source>
        <dbReference type="ARBA" id="ARBA00022741"/>
    </source>
</evidence>
<dbReference type="InterPro" id="IPR003593">
    <property type="entry name" value="AAA+_ATPase"/>
</dbReference>
<dbReference type="Gene3D" id="3.40.50.300">
    <property type="entry name" value="P-loop containing nucleotide triphosphate hydrolases"/>
    <property type="match status" value="1"/>
</dbReference>
<reference evidence="7" key="1">
    <citation type="journal article" date="2020" name="Nature">
        <title>Giant virus diversity and host interactions through global metagenomics.</title>
        <authorList>
            <person name="Schulz F."/>
            <person name="Roux S."/>
            <person name="Paez-Espino D."/>
            <person name="Jungbluth S."/>
            <person name="Walsh D.A."/>
            <person name="Denef V.J."/>
            <person name="McMahon K.D."/>
            <person name="Konstantinidis K.T."/>
            <person name="Eloe-Fadrosh E.A."/>
            <person name="Kyrpides N.C."/>
            <person name="Woyke T."/>
        </authorList>
    </citation>
    <scope>NUCLEOTIDE SEQUENCE</scope>
    <source>
        <strain evidence="7">GVMAG-M-3300025860-12</strain>
    </source>
</reference>
<dbReference type="GO" id="GO:0030163">
    <property type="term" value="P:protein catabolic process"/>
    <property type="evidence" value="ECO:0007669"/>
    <property type="project" value="InterPro"/>
</dbReference>
<dbReference type="SUPFAM" id="SSF52540">
    <property type="entry name" value="P-loop containing nucleoside triphosphate hydrolases"/>
    <property type="match status" value="1"/>
</dbReference>
<dbReference type="InterPro" id="IPR027065">
    <property type="entry name" value="Lon_Prtase"/>
</dbReference>
<dbReference type="SMART" id="SM00382">
    <property type="entry name" value="AAA"/>
    <property type="match status" value="1"/>
</dbReference>
<feature type="domain" description="Lon proteolytic" evidence="6">
    <location>
        <begin position="835"/>
        <end position="1027"/>
    </location>
</feature>
<keyword evidence="4" id="KW-0720">Serine protease</keyword>
<evidence type="ECO:0000256" key="4">
    <source>
        <dbReference type="ARBA" id="ARBA00022825"/>
    </source>
</evidence>
<organism evidence="7">
    <name type="scientific">viral metagenome</name>
    <dbReference type="NCBI Taxonomy" id="1070528"/>
    <lineage>
        <taxon>unclassified sequences</taxon>
        <taxon>metagenomes</taxon>
        <taxon>organismal metagenomes</taxon>
    </lineage>
</organism>
<dbReference type="AlphaFoldDB" id="A0A6C0J3X1"/>
<dbReference type="GO" id="GO:0016887">
    <property type="term" value="F:ATP hydrolysis activity"/>
    <property type="evidence" value="ECO:0007669"/>
    <property type="project" value="InterPro"/>
</dbReference>
<dbReference type="Pfam" id="PF22667">
    <property type="entry name" value="Lon_lid"/>
    <property type="match status" value="1"/>
</dbReference>
<dbReference type="InterPro" id="IPR054594">
    <property type="entry name" value="Lon_lid"/>
</dbReference>